<evidence type="ECO:0000313" key="4">
    <source>
        <dbReference type="EMBL" id="MBB6430072.1"/>
    </source>
</evidence>
<keyword evidence="4" id="KW-0255">Endonuclease</keyword>
<accession>A0A7X0H6Q3</accession>
<keyword evidence="4" id="KW-0269">Exonuclease</keyword>
<dbReference type="GO" id="GO:0004519">
    <property type="term" value="F:endonuclease activity"/>
    <property type="evidence" value="ECO:0007669"/>
    <property type="project" value="UniProtKB-KW"/>
</dbReference>
<gene>
    <name evidence="4" type="ORF">HNQ40_001878</name>
</gene>
<feature type="region of interest" description="Disordered" evidence="1">
    <location>
        <begin position="295"/>
        <end position="337"/>
    </location>
</feature>
<dbReference type="Pfam" id="PF03372">
    <property type="entry name" value="Exo_endo_phos"/>
    <property type="match status" value="1"/>
</dbReference>
<organism evidence="4 5">
    <name type="scientific">Algisphaera agarilytica</name>
    <dbReference type="NCBI Taxonomy" id="1385975"/>
    <lineage>
        <taxon>Bacteria</taxon>
        <taxon>Pseudomonadati</taxon>
        <taxon>Planctomycetota</taxon>
        <taxon>Phycisphaerae</taxon>
        <taxon>Phycisphaerales</taxon>
        <taxon>Phycisphaeraceae</taxon>
        <taxon>Algisphaera</taxon>
    </lineage>
</organism>
<dbReference type="Gene3D" id="3.60.10.10">
    <property type="entry name" value="Endonuclease/exonuclease/phosphatase"/>
    <property type="match status" value="1"/>
</dbReference>
<evidence type="ECO:0000256" key="1">
    <source>
        <dbReference type="SAM" id="MobiDB-lite"/>
    </source>
</evidence>
<protein>
    <submittedName>
        <fullName evidence="4">Endonuclease/exonuclease/phosphatase family metal-dependent hydrolase</fullName>
    </submittedName>
</protein>
<dbReference type="InterPro" id="IPR036691">
    <property type="entry name" value="Endo/exonu/phosph_ase_sf"/>
</dbReference>
<keyword evidence="4" id="KW-0540">Nuclease</keyword>
<dbReference type="AlphaFoldDB" id="A0A7X0H6Q3"/>
<keyword evidence="2" id="KW-0732">Signal</keyword>
<feature type="chain" id="PRO_5030882822" evidence="2">
    <location>
        <begin position="21"/>
        <end position="397"/>
    </location>
</feature>
<proteinExistence type="predicted"/>
<dbReference type="GO" id="GO:0004527">
    <property type="term" value="F:exonuclease activity"/>
    <property type="evidence" value="ECO:0007669"/>
    <property type="project" value="UniProtKB-KW"/>
</dbReference>
<evidence type="ECO:0000313" key="5">
    <source>
        <dbReference type="Proteomes" id="UP000541810"/>
    </source>
</evidence>
<sequence>MRNPRKPLPAIFACSLSVLASSLCGVDLQAQTTQEHPAEVIRFATFNAALSGETAEELSQRLSTPDDEKLKKVAAIIQTVRPDVLLINEFDHDPTGQLAEQFQKNYLGVAQHGAEPITFAHAYSPEVNTGLPTGLDLNGDGTIGGAPDAHGWGEYPGQYGMLLLSQAQDEAKVVTDLQTRPWKRFPKNSFPDDYYPVEAQKTLRLSSKNHVLLQLTVKDTAFSVFISHPTPPVFDGPEDRNGKRNFDEISAIALVCNRSVDQFHRPIVVMGDLNADPNDGESIPGAIDQLLDNRRFTDPQPRSRGGVEKALADGGINAEHQTDPALDTADWGDQPPRGSGNLRVDYVLPTHDWTVVDAGVFWPAPDETGHGWIDASDHRLVWVDLKYEVQPGESAPK</sequence>
<reference evidence="4 5" key="1">
    <citation type="submission" date="2020-08" db="EMBL/GenBank/DDBJ databases">
        <title>Genomic Encyclopedia of Type Strains, Phase IV (KMG-IV): sequencing the most valuable type-strain genomes for metagenomic binning, comparative biology and taxonomic classification.</title>
        <authorList>
            <person name="Goeker M."/>
        </authorList>
    </citation>
    <scope>NUCLEOTIDE SEQUENCE [LARGE SCALE GENOMIC DNA]</scope>
    <source>
        <strain evidence="4 5">DSM 103725</strain>
    </source>
</reference>
<keyword evidence="5" id="KW-1185">Reference proteome</keyword>
<comment type="caution">
    <text evidence="4">The sequence shown here is derived from an EMBL/GenBank/DDBJ whole genome shotgun (WGS) entry which is preliminary data.</text>
</comment>
<dbReference type="InterPro" id="IPR005135">
    <property type="entry name" value="Endo/exonuclease/phosphatase"/>
</dbReference>
<name>A0A7X0H6Q3_9BACT</name>
<keyword evidence="4" id="KW-0378">Hydrolase</keyword>
<feature type="domain" description="Endonuclease/exonuclease/phosphatase" evidence="3">
    <location>
        <begin position="45"/>
        <end position="378"/>
    </location>
</feature>
<dbReference type="SUPFAM" id="SSF56219">
    <property type="entry name" value="DNase I-like"/>
    <property type="match status" value="1"/>
</dbReference>
<dbReference type="RefSeq" id="WP_184677611.1">
    <property type="nucleotide sequence ID" value="NZ_JACHGY010000001.1"/>
</dbReference>
<dbReference type="Proteomes" id="UP000541810">
    <property type="component" value="Unassembled WGS sequence"/>
</dbReference>
<evidence type="ECO:0000256" key="2">
    <source>
        <dbReference type="SAM" id="SignalP"/>
    </source>
</evidence>
<dbReference type="EMBL" id="JACHGY010000001">
    <property type="protein sequence ID" value="MBB6430072.1"/>
    <property type="molecule type" value="Genomic_DNA"/>
</dbReference>
<feature type="signal peptide" evidence="2">
    <location>
        <begin position="1"/>
        <end position="20"/>
    </location>
</feature>
<evidence type="ECO:0000259" key="3">
    <source>
        <dbReference type="Pfam" id="PF03372"/>
    </source>
</evidence>